<reference evidence="2 3" key="1">
    <citation type="journal article" date="2016" name="Nat. Commun.">
        <title>Thousands of microbial genomes shed light on interconnected biogeochemical processes in an aquifer system.</title>
        <authorList>
            <person name="Anantharaman K."/>
            <person name="Brown C.T."/>
            <person name="Hug L.A."/>
            <person name="Sharon I."/>
            <person name="Castelle C.J."/>
            <person name="Probst A.J."/>
            <person name="Thomas B.C."/>
            <person name="Singh A."/>
            <person name="Wilkins M.J."/>
            <person name="Karaoz U."/>
            <person name="Brodie E.L."/>
            <person name="Williams K.H."/>
            <person name="Hubbard S.S."/>
            <person name="Banfield J.F."/>
        </authorList>
    </citation>
    <scope>NUCLEOTIDE SEQUENCE [LARGE SCALE GENOMIC DNA]</scope>
</reference>
<feature type="transmembrane region" description="Helical" evidence="1">
    <location>
        <begin position="190"/>
        <end position="208"/>
    </location>
</feature>
<evidence type="ECO:0000256" key="1">
    <source>
        <dbReference type="SAM" id="Phobius"/>
    </source>
</evidence>
<keyword evidence="1" id="KW-0812">Transmembrane</keyword>
<sequence length="236" mass="27055">MKFDIYSLTARVLPAFLSSVPFFLLNYFLLNPLMGDFWGELLALKIVSNITFSFALLFLLMQIDRIISKEFIEKNIYKNELYFPTTNFLLHLDKTFSSDFTRKIHQKIKKDFGLNIPSATSESMDNDHSRQLICESVSLIRSRVEKGNLVGQHNAEYGFIRNLAGGNILAALASLINVIVFGFIYPNQLAFWISCATLFIYSLLALFSKKMIDAVGYRYAKVLIQEYMGNYESTNK</sequence>
<dbReference type="STRING" id="1797729.A3A60_01650"/>
<accession>A0A1F5HZM5</accession>
<dbReference type="AlphaFoldDB" id="A0A1F5HZM5"/>
<keyword evidence="1" id="KW-0472">Membrane</keyword>
<comment type="caution">
    <text evidence="2">The sequence shown here is derived from an EMBL/GenBank/DDBJ whole genome shotgun (WGS) entry which is preliminary data.</text>
</comment>
<proteinExistence type="predicted"/>
<feature type="transmembrane region" description="Helical" evidence="1">
    <location>
        <begin position="42"/>
        <end position="61"/>
    </location>
</feature>
<gene>
    <name evidence="2" type="ORF">A3A60_01650</name>
</gene>
<keyword evidence="1" id="KW-1133">Transmembrane helix</keyword>
<feature type="transmembrane region" description="Helical" evidence="1">
    <location>
        <begin position="163"/>
        <end position="184"/>
    </location>
</feature>
<evidence type="ECO:0000313" key="3">
    <source>
        <dbReference type="Proteomes" id="UP000179227"/>
    </source>
</evidence>
<name>A0A1F5HZM5_9BACT</name>
<feature type="transmembrane region" description="Helical" evidence="1">
    <location>
        <begin position="12"/>
        <end position="30"/>
    </location>
</feature>
<organism evidence="2 3">
    <name type="scientific">Candidatus Curtissbacteria bacterium RIFCSPLOWO2_01_FULL_42_26</name>
    <dbReference type="NCBI Taxonomy" id="1797729"/>
    <lineage>
        <taxon>Bacteria</taxon>
        <taxon>Candidatus Curtissiibacteriota</taxon>
    </lineage>
</organism>
<dbReference type="EMBL" id="MFBS01000018">
    <property type="protein sequence ID" value="OGE09614.1"/>
    <property type="molecule type" value="Genomic_DNA"/>
</dbReference>
<evidence type="ECO:0000313" key="2">
    <source>
        <dbReference type="EMBL" id="OGE09614.1"/>
    </source>
</evidence>
<protein>
    <submittedName>
        <fullName evidence="2">Uncharacterized protein</fullName>
    </submittedName>
</protein>
<dbReference type="Proteomes" id="UP000179227">
    <property type="component" value="Unassembled WGS sequence"/>
</dbReference>